<evidence type="ECO:0000256" key="4">
    <source>
        <dbReference type="ARBA" id="ARBA00022989"/>
    </source>
</evidence>
<dbReference type="InterPro" id="IPR036259">
    <property type="entry name" value="MFS_trans_sf"/>
</dbReference>
<dbReference type="Pfam" id="PF11700">
    <property type="entry name" value="ATG22"/>
    <property type="match status" value="1"/>
</dbReference>
<evidence type="ECO:0000313" key="8">
    <source>
        <dbReference type="Proteomes" id="UP000184231"/>
    </source>
</evidence>
<protein>
    <submittedName>
        <fullName evidence="7">MFS transporter, UMF1 family</fullName>
    </submittedName>
</protein>
<sequence length="443" mass="49422">MVKKPPIKGSKQLLNAWAFYDWANSVYSLVITSAIFPIFYGALFRTAEIEKVVVFGGEIARGPLISYVTSAAFLFIALITPILSGIADYLGNKRLFMKFFCYVGALSCVGLYWFSLEQIYFSLGCYFFGLVGFWVSFAFNNSYLPDIAFPDQQDRISAKGFSLGYIGSVLLLLVNLAMVMHPSLFGIETDAAGVAEIKAMRYSFLTVGVWWALFAQYTFFRLPKGYKKEGERKHILLNGFKELKSVWHQLGDQVQLKRYLGAFFVYSMAVQTVMLIATFFGEEEIQWGSDGERTTGLIVSILLIQLVAILGATVTARASKMFGNIKTLIVVNALWVLICIYAYFVVTPIDFYVAAGFVGIVMGGIQALSRSTYSKFIPDTTDTTSFFSFFDVAEKIGIVLGTFMYGYVAQVTGNLRNAIIFLGLIFVLGALMLTRVHQTKKEL</sequence>
<feature type="transmembrane region" description="Helical" evidence="6">
    <location>
        <begin position="389"/>
        <end position="409"/>
    </location>
</feature>
<feature type="transmembrane region" description="Helical" evidence="6">
    <location>
        <begin position="64"/>
        <end position="83"/>
    </location>
</feature>
<dbReference type="OrthoDB" id="9768783at2"/>
<dbReference type="GO" id="GO:0012505">
    <property type="term" value="C:endomembrane system"/>
    <property type="evidence" value="ECO:0007669"/>
    <property type="project" value="UniProtKB-SubCell"/>
</dbReference>
<feature type="transmembrane region" description="Helical" evidence="6">
    <location>
        <begin position="160"/>
        <end position="180"/>
    </location>
</feature>
<feature type="transmembrane region" description="Helical" evidence="6">
    <location>
        <begin position="200"/>
        <end position="220"/>
    </location>
</feature>
<dbReference type="EMBL" id="FQYX01000002">
    <property type="protein sequence ID" value="SHI44059.1"/>
    <property type="molecule type" value="Genomic_DNA"/>
</dbReference>
<dbReference type="PANTHER" id="PTHR23519:SF1">
    <property type="entry name" value="AUTOPHAGY-RELATED PROTEIN 22"/>
    <property type="match status" value="1"/>
</dbReference>
<comment type="subcellular location">
    <subcellularLocation>
        <location evidence="1">Endomembrane system</location>
        <topology evidence="1">Multi-pass membrane protein</topology>
    </subcellularLocation>
</comment>
<evidence type="ECO:0000313" key="7">
    <source>
        <dbReference type="EMBL" id="SHI44059.1"/>
    </source>
</evidence>
<evidence type="ECO:0000256" key="1">
    <source>
        <dbReference type="ARBA" id="ARBA00004127"/>
    </source>
</evidence>
<dbReference type="AlphaFoldDB" id="A0A1M6B5L6"/>
<dbReference type="SUPFAM" id="SSF103473">
    <property type="entry name" value="MFS general substrate transporter"/>
    <property type="match status" value="1"/>
</dbReference>
<feature type="transmembrane region" description="Helical" evidence="6">
    <location>
        <begin position="351"/>
        <end position="368"/>
    </location>
</feature>
<dbReference type="Proteomes" id="UP000184231">
    <property type="component" value="Unassembled WGS sequence"/>
</dbReference>
<feature type="transmembrane region" description="Helical" evidence="6">
    <location>
        <begin position="119"/>
        <end position="139"/>
    </location>
</feature>
<dbReference type="RefSeq" id="WP_072762906.1">
    <property type="nucleotide sequence ID" value="NZ_FQYX01000002.1"/>
</dbReference>
<gene>
    <name evidence="7" type="ORF">SAMN04487911_10275</name>
</gene>
<keyword evidence="5 6" id="KW-0472">Membrane</keyword>
<evidence type="ECO:0000256" key="3">
    <source>
        <dbReference type="ARBA" id="ARBA00022692"/>
    </source>
</evidence>
<dbReference type="STRING" id="558155.SAMN04487911_10275"/>
<feature type="transmembrane region" description="Helical" evidence="6">
    <location>
        <begin position="415"/>
        <end position="434"/>
    </location>
</feature>
<dbReference type="PANTHER" id="PTHR23519">
    <property type="entry name" value="AUTOPHAGY-RELATED PROTEIN 22"/>
    <property type="match status" value="1"/>
</dbReference>
<dbReference type="InterPro" id="IPR024671">
    <property type="entry name" value="Atg22-like"/>
</dbReference>
<keyword evidence="8" id="KW-1185">Reference proteome</keyword>
<feature type="transmembrane region" description="Helical" evidence="6">
    <location>
        <begin position="328"/>
        <end position="345"/>
    </location>
</feature>
<keyword evidence="4 6" id="KW-1133">Transmembrane helix</keyword>
<feature type="transmembrane region" description="Helical" evidence="6">
    <location>
        <begin position="21"/>
        <end position="44"/>
    </location>
</feature>
<proteinExistence type="predicted"/>
<dbReference type="InterPro" id="IPR050495">
    <property type="entry name" value="ATG22/LtaA_families"/>
</dbReference>
<feature type="transmembrane region" description="Helical" evidence="6">
    <location>
        <begin position="259"/>
        <end position="280"/>
    </location>
</feature>
<accession>A0A1M6B5L6</accession>
<keyword evidence="2" id="KW-0813">Transport</keyword>
<keyword evidence="3 6" id="KW-0812">Transmembrane</keyword>
<dbReference type="Gene3D" id="1.20.1250.20">
    <property type="entry name" value="MFS general substrate transporter like domains"/>
    <property type="match status" value="1"/>
</dbReference>
<evidence type="ECO:0000256" key="5">
    <source>
        <dbReference type="ARBA" id="ARBA00023136"/>
    </source>
</evidence>
<organism evidence="7 8">
    <name type="scientific">Arenibacter nanhaiticus</name>
    <dbReference type="NCBI Taxonomy" id="558155"/>
    <lineage>
        <taxon>Bacteria</taxon>
        <taxon>Pseudomonadati</taxon>
        <taxon>Bacteroidota</taxon>
        <taxon>Flavobacteriia</taxon>
        <taxon>Flavobacteriales</taxon>
        <taxon>Flavobacteriaceae</taxon>
        <taxon>Arenibacter</taxon>
    </lineage>
</organism>
<evidence type="ECO:0000256" key="6">
    <source>
        <dbReference type="SAM" id="Phobius"/>
    </source>
</evidence>
<feature type="transmembrane region" description="Helical" evidence="6">
    <location>
        <begin position="295"/>
        <end position="316"/>
    </location>
</feature>
<reference evidence="8" key="1">
    <citation type="submission" date="2016-11" db="EMBL/GenBank/DDBJ databases">
        <authorList>
            <person name="Varghese N."/>
            <person name="Submissions S."/>
        </authorList>
    </citation>
    <scope>NUCLEOTIDE SEQUENCE [LARGE SCALE GENOMIC DNA]</scope>
    <source>
        <strain evidence="8">CGMCC 1.8863</strain>
    </source>
</reference>
<feature type="transmembrane region" description="Helical" evidence="6">
    <location>
        <begin position="95"/>
        <end position="113"/>
    </location>
</feature>
<evidence type="ECO:0000256" key="2">
    <source>
        <dbReference type="ARBA" id="ARBA00022448"/>
    </source>
</evidence>
<name>A0A1M6B5L6_9FLAO</name>